<dbReference type="OrthoDB" id="121932at2759"/>
<evidence type="ECO:0000256" key="6">
    <source>
        <dbReference type="ARBA" id="ARBA00038447"/>
    </source>
</evidence>
<keyword evidence="2" id="KW-0235">DNA replication</keyword>
<keyword evidence="8" id="KW-1185">Reference proteome</keyword>
<dbReference type="GO" id="GO:0031390">
    <property type="term" value="C:Ctf18 RFC-like complex"/>
    <property type="evidence" value="ECO:0007669"/>
    <property type="project" value="InterPro"/>
</dbReference>
<keyword evidence="5" id="KW-0131">Cell cycle</keyword>
<name>A0A2A2JD36_9BILA</name>
<organism evidence="7 8">
    <name type="scientific">Diploscapter pachys</name>
    <dbReference type="NCBI Taxonomy" id="2018661"/>
    <lineage>
        <taxon>Eukaryota</taxon>
        <taxon>Metazoa</taxon>
        <taxon>Ecdysozoa</taxon>
        <taxon>Nematoda</taxon>
        <taxon>Chromadorea</taxon>
        <taxon>Rhabditida</taxon>
        <taxon>Rhabditina</taxon>
        <taxon>Rhabditomorpha</taxon>
        <taxon>Rhabditoidea</taxon>
        <taxon>Rhabditidae</taxon>
        <taxon>Diploscapter</taxon>
    </lineage>
</organism>
<evidence type="ECO:0000256" key="2">
    <source>
        <dbReference type="ARBA" id="ARBA00022705"/>
    </source>
</evidence>
<dbReference type="AlphaFoldDB" id="A0A2A2JD36"/>
<evidence type="ECO:0000313" key="7">
    <source>
        <dbReference type="EMBL" id="PAV59688.1"/>
    </source>
</evidence>
<sequence>MQIHVVRNEAGVDEWTIVELQGSLEVSGHSLDGKILGNLCWRKDTKEAILIIGNHLLEGKFTQLEKPLLVGKNFKIFWREFLQVAVPNADDQSYVVNAVIRRKLLFKLRPKPIVTKGLSGHMLISK</sequence>
<dbReference type="PANTHER" id="PTHR28605">
    <property type="entry name" value="CTF8, CHROMOSOME TRANSMISSION FIDELITY FACTOR 8 HOMOLOG (S. CEREVISIAE)"/>
    <property type="match status" value="1"/>
</dbReference>
<evidence type="ECO:0000256" key="1">
    <source>
        <dbReference type="ARBA" id="ARBA00004123"/>
    </source>
</evidence>
<dbReference type="Pfam" id="PF09696">
    <property type="entry name" value="Ctf8"/>
    <property type="match status" value="1"/>
</dbReference>
<accession>A0A2A2JD36</accession>
<evidence type="ECO:0000256" key="4">
    <source>
        <dbReference type="ARBA" id="ARBA00023242"/>
    </source>
</evidence>
<evidence type="ECO:0000313" key="8">
    <source>
        <dbReference type="Proteomes" id="UP000218231"/>
    </source>
</evidence>
<keyword evidence="4" id="KW-0539">Nucleus</keyword>
<gene>
    <name evidence="7" type="ORF">WR25_21271</name>
</gene>
<keyword evidence="3" id="KW-0238">DNA-binding</keyword>
<dbReference type="InterPro" id="IPR018607">
    <property type="entry name" value="Ctf8"/>
</dbReference>
<comment type="similarity">
    <text evidence="6">Belongs to the CTF8 family.</text>
</comment>
<dbReference type="GO" id="GO:0007064">
    <property type="term" value="P:mitotic sister chromatid cohesion"/>
    <property type="evidence" value="ECO:0007669"/>
    <property type="project" value="InterPro"/>
</dbReference>
<evidence type="ECO:0000256" key="3">
    <source>
        <dbReference type="ARBA" id="ARBA00023125"/>
    </source>
</evidence>
<dbReference type="GO" id="GO:0003677">
    <property type="term" value="F:DNA binding"/>
    <property type="evidence" value="ECO:0007669"/>
    <property type="project" value="UniProtKB-KW"/>
</dbReference>
<dbReference type="GO" id="GO:0006260">
    <property type="term" value="P:DNA replication"/>
    <property type="evidence" value="ECO:0007669"/>
    <property type="project" value="UniProtKB-KW"/>
</dbReference>
<dbReference type="EMBL" id="LIAE01010510">
    <property type="protein sequence ID" value="PAV59688.1"/>
    <property type="molecule type" value="Genomic_DNA"/>
</dbReference>
<evidence type="ECO:0000256" key="5">
    <source>
        <dbReference type="ARBA" id="ARBA00023306"/>
    </source>
</evidence>
<comment type="caution">
    <text evidence="7">The sequence shown here is derived from an EMBL/GenBank/DDBJ whole genome shotgun (WGS) entry which is preliminary data.</text>
</comment>
<reference evidence="7 8" key="1">
    <citation type="journal article" date="2017" name="Curr. Biol.">
        <title>Genome architecture and evolution of a unichromosomal asexual nematode.</title>
        <authorList>
            <person name="Fradin H."/>
            <person name="Zegar C."/>
            <person name="Gutwein M."/>
            <person name="Lucas J."/>
            <person name="Kovtun M."/>
            <person name="Corcoran D."/>
            <person name="Baugh L.R."/>
            <person name="Kiontke K."/>
            <person name="Gunsalus K."/>
            <person name="Fitch D.H."/>
            <person name="Piano F."/>
        </authorList>
    </citation>
    <scope>NUCLEOTIDE SEQUENCE [LARGE SCALE GENOMIC DNA]</scope>
    <source>
        <strain evidence="7">PF1309</strain>
    </source>
</reference>
<dbReference type="STRING" id="2018661.A0A2A2JD36"/>
<proteinExistence type="inferred from homology"/>
<comment type="subcellular location">
    <subcellularLocation>
        <location evidence="1">Nucleus</location>
    </subcellularLocation>
</comment>
<dbReference type="Proteomes" id="UP000218231">
    <property type="component" value="Unassembled WGS sequence"/>
</dbReference>
<dbReference type="PANTHER" id="PTHR28605:SF1">
    <property type="entry name" value="CHROMOSOME TRANSMISSION FIDELITY FACTOR 8"/>
    <property type="match status" value="1"/>
</dbReference>
<protein>
    <submittedName>
        <fullName evidence="7">Uncharacterized protein</fullName>
    </submittedName>
</protein>